<accession>A0A2P5CJG7</accession>
<protein>
    <submittedName>
        <fullName evidence="2">Avr9/Cf-9 rapidly elicited protein</fullName>
    </submittedName>
</protein>
<dbReference type="FunCoup" id="A0A2P5CJG7">
    <property type="interactions" value="16"/>
</dbReference>
<name>A0A2P5CJG7_TREOI</name>
<evidence type="ECO:0000256" key="1">
    <source>
        <dbReference type="SAM" id="MobiDB-lite"/>
    </source>
</evidence>
<dbReference type="PANTHER" id="PTHR33641">
    <property type="entry name" value="OS06G0133500 PROTEIN"/>
    <property type="match status" value="1"/>
</dbReference>
<proteinExistence type="predicted"/>
<dbReference type="PANTHER" id="PTHR33641:SF15">
    <property type="entry name" value="AVR9_CF-9 RAPIDLY ELICITED PROTEIN"/>
    <property type="match status" value="1"/>
</dbReference>
<feature type="compositionally biased region" description="Polar residues" evidence="1">
    <location>
        <begin position="43"/>
        <end position="54"/>
    </location>
</feature>
<evidence type="ECO:0000313" key="2">
    <source>
        <dbReference type="EMBL" id="PON61135.1"/>
    </source>
</evidence>
<dbReference type="InParanoid" id="A0A2P5CJG7"/>
<feature type="region of interest" description="Disordered" evidence="1">
    <location>
        <begin position="21"/>
        <end position="70"/>
    </location>
</feature>
<comment type="caution">
    <text evidence="2">The sequence shown here is derived from an EMBL/GenBank/DDBJ whole genome shotgun (WGS) entry which is preliminary data.</text>
</comment>
<dbReference type="EMBL" id="JXTC01000358">
    <property type="protein sequence ID" value="PON61135.1"/>
    <property type="molecule type" value="Genomic_DNA"/>
</dbReference>
<sequence>MNSLFKSFDAFCVEILLGKNVNTSTSSSPSPATNNKAIKLEQEQGNSRGSSQPSDRNEKIGSSPRLAPEFDGLSCFETFVFH</sequence>
<evidence type="ECO:0000313" key="3">
    <source>
        <dbReference type="Proteomes" id="UP000237000"/>
    </source>
</evidence>
<organism evidence="2 3">
    <name type="scientific">Trema orientale</name>
    <name type="common">Charcoal tree</name>
    <name type="synonym">Celtis orientalis</name>
    <dbReference type="NCBI Taxonomy" id="63057"/>
    <lineage>
        <taxon>Eukaryota</taxon>
        <taxon>Viridiplantae</taxon>
        <taxon>Streptophyta</taxon>
        <taxon>Embryophyta</taxon>
        <taxon>Tracheophyta</taxon>
        <taxon>Spermatophyta</taxon>
        <taxon>Magnoliopsida</taxon>
        <taxon>eudicotyledons</taxon>
        <taxon>Gunneridae</taxon>
        <taxon>Pentapetalae</taxon>
        <taxon>rosids</taxon>
        <taxon>fabids</taxon>
        <taxon>Rosales</taxon>
        <taxon>Cannabaceae</taxon>
        <taxon>Trema</taxon>
    </lineage>
</organism>
<dbReference type="OrthoDB" id="751010at2759"/>
<dbReference type="Proteomes" id="UP000237000">
    <property type="component" value="Unassembled WGS sequence"/>
</dbReference>
<reference evidence="3" key="1">
    <citation type="submission" date="2016-06" db="EMBL/GenBank/DDBJ databases">
        <title>Parallel loss of symbiosis genes in relatives of nitrogen-fixing non-legume Parasponia.</title>
        <authorList>
            <person name="Van Velzen R."/>
            <person name="Holmer R."/>
            <person name="Bu F."/>
            <person name="Rutten L."/>
            <person name="Van Zeijl A."/>
            <person name="Liu W."/>
            <person name="Santuari L."/>
            <person name="Cao Q."/>
            <person name="Sharma T."/>
            <person name="Shen D."/>
            <person name="Roswanjaya Y."/>
            <person name="Wardhani T."/>
            <person name="Kalhor M.S."/>
            <person name="Jansen J."/>
            <person name="Van den Hoogen J."/>
            <person name="Gungor B."/>
            <person name="Hartog M."/>
            <person name="Hontelez J."/>
            <person name="Verver J."/>
            <person name="Yang W.-C."/>
            <person name="Schijlen E."/>
            <person name="Repin R."/>
            <person name="Schilthuizen M."/>
            <person name="Schranz E."/>
            <person name="Heidstra R."/>
            <person name="Miyata K."/>
            <person name="Fedorova E."/>
            <person name="Kohlen W."/>
            <person name="Bisseling T."/>
            <person name="Smit S."/>
            <person name="Geurts R."/>
        </authorList>
    </citation>
    <scope>NUCLEOTIDE SEQUENCE [LARGE SCALE GENOMIC DNA]</scope>
    <source>
        <strain evidence="3">cv. RG33-2</strain>
    </source>
</reference>
<dbReference type="AlphaFoldDB" id="A0A2P5CJG7"/>
<keyword evidence="3" id="KW-1185">Reference proteome</keyword>
<gene>
    <name evidence="2" type="ORF">TorRG33x02_282810</name>
</gene>